<protein>
    <submittedName>
        <fullName evidence="1">Uncharacterized protein</fullName>
    </submittedName>
</protein>
<organism evidence="1 2">
    <name type="scientific">Streptomyces vulcanius</name>
    <dbReference type="NCBI Taxonomy" id="1441876"/>
    <lineage>
        <taxon>Bacteria</taxon>
        <taxon>Bacillati</taxon>
        <taxon>Actinomycetota</taxon>
        <taxon>Actinomycetes</taxon>
        <taxon>Kitasatosporales</taxon>
        <taxon>Streptomycetaceae</taxon>
        <taxon>Streptomyces</taxon>
    </lineage>
</organism>
<keyword evidence="2" id="KW-1185">Reference proteome</keyword>
<reference evidence="2" key="1">
    <citation type="journal article" date="2019" name="Int. J. Syst. Evol. Microbiol.">
        <title>The Global Catalogue of Microorganisms (GCM) 10K type strain sequencing project: providing services to taxonomists for standard genome sequencing and annotation.</title>
        <authorList>
            <consortium name="The Broad Institute Genomics Platform"/>
            <consortium name="The Broad Institute Genome Sequencing Center for Infectious Disease"/>
            <person name="Wu L."/>
            <person name="Ma J."/>
        </authorList>
    </citation>
    <scope>NUCLEOTIDE SEQUENCE [LARGE SCALE GENOMIC DNA]</scope>
    <source>
        <strain evidence="2">CGMCC 4.7177</strain>
    </source>
</reference>
<dbReference type="Proteomes" id="UP001595839">
    <property type="component" value="Unassembled WGS sequence"/>
</dbReference>
<name>A0ABV9AVX8_9ACTN</name>
<gene>
    <name evidence="1" type="ORF">ACFPIH_32015</name>
</gene>
<proteinExistence type="predicted"/>
<sequence length="240" mass="26079">MAVKARIEGHVFDLDTLCELFSVGDPQISKESDGYYLASDDLDGLLDESGRLIEISSLLLRRVVGVARALDGSFRPVTLTGQFTDDNGKHHHVVALATAEVRLKAFAVGVVTTADQSTPQPPPPPQGPPYMKLIKAKTDVAEVLDILGKPTISMTWVDLYKVYEIVRHDVGNDKALKTKAWVPESDISAFTGSANRPDVSGSEARHARVAGASPKRTMTLAEGEAFVRKLVVAWWDSLID</sequence>
<evidence type="ECO:0000313" key="2">
    <source>
        <dbReference type="Proteomes" id="UP001595839"/>
    </source>
</evidence>
<dbReference type="EMBL" id="JBHSFK010000024">
    <property type="protein sequence ID" value="MFC4504085.1"/>
    <property type="molecule type" value="Genomic_DNA"/>
</dbReference>
<accession>A0ABV9AVX8</accession>
<evidence type="ECO:0000313" key="1">
    <source>
        <dbReference type="EMBL" id="MFC4504085.1"/>
    </source>
</evidence>
<comment type="caution">
    <text evidence="1">The sequence shown here is derived from an EMBL/GenBank/DDBJ whole genome shotgun (WGS) entry which is preliminary data.</text>
</comment>
<dbReference type="RefSeq" id="WP_381180564.1">
    <property type="nucleotide sequence ID" value="NZ_JBHSFK010000024.1"/>
</dbReference>